<keyword evidence="2" id="KW-1185">Reference proteome</keyword>
<evidence type="ECO:0000313" key="1">
    <source>
        <dbReference type="EMBL" id="MCT7965673.1"/>
    </source>
</evidence>
<evidence type="ECO:0000313" key="2">
    <source>
        <dbReference type="Proteomes" id="UP001525890"/>
    </source>
</evidence>
<dbReference type="RefSeq" id="WP_368005364.1">
    <property type="nucleotide sequence ID" value="NZ_JAMXFF010000005.1"/>
</dbReference>
<comment type="caution">
    <text evidence="1">The sequence shown here is derived from an EMBL/GenBank/DDBJ whole genome shotgun (WGS) entry which is preliminary data.</text>
</comment>
<reference evidence="1 2" key="1">
    <citation type="journal article" date="2022" name="Front. Microbiol.">
        <title>High genomic differentiation and limited gene flow indicate recent cryptic speciation within the genus Laspinema (cyanobacteria).</title>
        <authorList>
            <person name="Stanojkovic A."/>
            <person name="Skoupy S."/>
            <person name="Skaloud P."/>
            <person name="Dvorak P."/>
        </authorList>
    </citation>
    <scope>NUCLEOTIDE SEQUENCE [LARGE SCALE GENOMIC DNA]</scope>
    <source>
        <strain evidence="1 2">D2a</strain>
    </source>
</reference>
<dbReference type="Proteomes" id="UP001525890">
    <property type="component" value="Unassembled WGS sequence"/>
</dbReference>
<proteinExistence type="predicted"/>
<gene>
    <name evidence="1" type="ORF">NG799_04900</name>
</gene>
<sequence>MQSSQFAEGIFPEERLGTSNCLFQAAIVAISPGVAILLTPLEGWGHDQ</sequence>
<organism evidence="1 2">
    <name type="scientific">Laspinema palackyanum D2a</name>
    <dbReference type="NCBI Taxonomy" id="2953684"/>
    <lineage>
        <taxon>Bacteria</taxon>
        <taxon>Bacillati</taxon>
        <taxon>Cyanobacteriota</taxon>
        <taxon>Cyanophyceae</taxon>
        <taxon>Oscillatoriophycideae</taxon>
        <taxon>Oscillatoriales</taxon>
        <taxon>Laspinemataceae</taxon>
        <taxon>Laspinema</taxon>
        <taxon>Laspinema palackyanum</taxon>
    </lineage>
</organism>
<dbReference type="EMBL" id="JAMXFF010000005">
    <property type="protein sequence ID" value="MCT7965673.1"/>
    <property type="molecule type" value="Genomic_DNA"/>
</dbReference>
<accession>A0ABT2MLR0</accession>
<protein>
    <submittedName>
        <fullName evidence="1">Uncharacterized protein</fullName>
    </submittedName>
</protein>
<name>A0ABT2MLR0_9CYAN</name>